<comment type="caution">
    <text evidence="1">The sequence shown here is derived from an EMBL/GenBank/DDBJ whole genome shotgun (WGS) entry which is preliminary data.</text>
</comment>
<organism evidence="1 2">
    <name type="scientific">Elysia crispata</name>
    <name type="common">lettuce slug</name>
    <dbReference type="NCBI Taxonomy" id="231223"/>
    <lineage>
        <taxon>Eukaryota</taxon>
        <taxon>Metazoa</taxon>
        <taxon>Spiralia</taxon>
        <taxon>Lophotrochozoa</taxon>
        <taxon>Mollusca</taxon>
        <taxon>Gastropoda</taxon>
        <taxon>Heterobranchia</taxon>
        <taxon>Euthyneura</taxon>
        <taxon>Panpulmonata</taxon>
        <taxon>Sacoglossa</taxon>
        <taxon>Placobranchoidea</taxon>
        <taxon>Plakobranchidae</taxon>
        <taxon>Elysia</taxon>
    </lineage>
</organism>
<keyword evidence="2" id="KW-1185">Reference proteome</keyword>
<dbReference type="Proteomes" id="UP001283361">
    <property type="component" value="Unassembled WGS sequence"/>
</dbReference>
<name>A0AAE1CN59_9GAST</name>
<gene>
    <name evidence="1" type="ORF">RRG08_007874</name>
</gene>
<proteinExistence type="predicted"/>
<dbReference type="EMBL" id="JAWDGP010007407">
    <property type="protein sequence ID" value="KAK3720252.1"/>
    <property type="molecule type" value="Genomic_DNA"/>
</dbReference>
<protein>
    <submittedName>
        <fullName evidence="1">Uncharacterized protein</fullName>
    </submittedName>
</protein>
<sequence length="66" mass="8065">MIHAKKLISEVIYEYQLENLSRHSRLVTVHQEYPARQYRYQQLRTDTTSHFQASDTEVYRSYPLKF</sequence>
<dbReference type="AlphaFoldDB" id="A0AAE1CN59"/>
<evidence type="ECO:0000313" key="2">
    <source>
        <dbReference type="Proteomes" id="UP001283361"/>
    </source>
</evidence>
<accession>A0AAE1CN59</accession>
<evidence type="ECO:0000313" key="1">
    <source>
        <dbReference type="EMBL" id="KAK3720252.1"/>
    </source>
</evidence>
<reference evidence="1" key="1">
    <citation type="journal article" date="2023" name="G3 (Bethesda)">
        <title>A reference genome for the long-term kleptoplast-retaining sea slug Elysia crispata morphotype clarki.</title>
        <authorList>
            <person name="Eastman K.E."/>
            <person name="Pendleton A.L."/>
            <person name="Shaikh M.A."/>
            <person name="Suttiyut T."/>
            <person name="Ogas R."/>
            <person name="Tomko P."/>
            <person name="Gavelis G."/>
            <person name="Widhalm J.R."/>
            <person name="Wisecaver J.H."/>
        </authorList>
    </citation>
    <scope>NUCLEOTIDE SEQUENCE</scope>
    <source>
        <strain evidence="1">ECLA1</strain>
    </source>
</reference>